<keyword evidence="2" id="KW-0813">Transport</keyword>
<comment type="subcellular location">
    <subcellularLocation>
        <location evidence="1">Membrane</location>
        <topology evidence="1">Multi-pass membrane protein</topology>
    </subcellularLocation>
</comment>
<feature type="transmembrane region" description="Helical" evidence="6">
    <location>
        <begin position="161"/>
        <end position="178"/>
    </location>
</feature>
<sequence>MSSVTNPVCISFQRPQISSLFQSPKRVSTSHGLLKSRTFQLEAKDSSLVVSEKALKLRHRRFPVIAALAADANDNSEIEVTNGSVQSSKSFGDKFPVLVTGFFFFMWYFLNVIFNILNKKVYNYFPYPYFVSVVHLLVGVVYCFVSWGLGLPKRAPMNKELLLLLTPVALCHALGHVMSNVSFAAVAVSFTHTIKALEPFFNASASQFILGQQIPLSLWLSLTPVVVGVSMASLTELSFNWTGFVSAMISNIAFTYRSLYSKKAMTGMDSTNVYAYISVIALLFCIPPAILIEGPQLMEFGFKNAIAKVGLVKFLSDLFWIGMFYHLYNQLATNTLERVAPLTHAVGNVLKRVFVIGFSIVVFGNKISTQTGIGTAIAIAGVAIYSLIKANMEEQKKKAAAAPAS</sequence>
<dbReference type="GeneID" id="101504869"/>
<gene>
    <name evidence="9" type="primary">LOC101504869</name>
</gene>
<evidence type="ECO:0000256" key="2">
    <source>
        <dbReference type="ARBA" id="ARBA00022448"/>
    </source>
</evidence>
<feature type="transmembrane region" description="Helical" evidence="6">
    <location>
        <begin position="95"/>
        <end position="117"/>
    </location>
</feature>
<feature type="transmembrane region" description="Helical" evidence="6">
    <location>
        <begin position="272"/>
        <end position="291"/>
    </location>
</feature>
<reference evidence="9" key="2">
    <citation type="submission" date="2025-08" db="UniProtKB">
        <authorList>
            <consortium name="RefSeq"/>
        </authorList>
    </citation>
    <scope>IDENTIFICATION</scope>
    <source>
        <tissue evidence="9">Etiolated seedlings</tissue>
    </source>
</reference>
<dbReference type="GO" id="GO:0031969">
    <property type="term" value="C:chloroplast membrane"/>
    <property type="evidence" value="ECO:0007669"/>
    <property type="project" value="UniProtKB-SubCell"/>
</dbReference>
<dbReference type="GO" id="GO:0015120">
    <property type="term" value="F:phosphoglycerate transmembrane transporter activity"/>
    <property type="evidence" value="ECO:0007669"/>
    <property type="project" value="UniProtKB-ARBA"/>
</dbReference>
<evidence type="ECO:0000313" key="9">
    <source>
        <dbReference type="RefSeq" id="XP_004490170.1"/>
    </source>
</evidence>
<dbReference type="InterPro" id="IPR004696">
    <property type="entry name" value="Tpt_PEP_transl"/>
</dbReference>
<feature type="transmembrane region" description="Helical" evidence="6">
    <location>
        <begin position="371"/>
        <end position="388"/>
    </location>
</feature>
<name>A0A1S2XKT5_CICAR</name>
<dbReference type="PaxDb" id="3827-XP_004490170.1"/>
<evidence type="ECO:0000256" key="5">
    <source>
        <dbReference type="ARBA" id="ARBA00023136"/>
    </source>
</evidence>
<evidence type="ECO:0000256" key="6">
    <source>
        <dbReference type="SAM" id="Phobius"/>
    </source>
</evidence>
<reference evidence="8" key="1">
    <citation type="journal article" date="2013" name="Nat. Biotechnol.">
        <title>Draft genome sequence of chickpea (Cicer arietinum) provides a resource for trait improvement.</title>
        <authorList>
            <person name="Varshney R.K."/>
            <person name="Song C."/>
            <person name="Saxena R.K."/>
            <person name="Azam S."/>
            <person name="Yu S."/>
            <person name="Sharpe A.G."/>
            <person name="Cannon S."/>
            <person name="Baek J."/>
            <person name="Rosen B.D."/>
            <person name="Tar'an B."/>
            <person name="Millan T."/>
            <person name="Zhang X."/>
            <person name="Ramsay L.D."/>
            <person name="Iwata A."/>
            <person name="Wang Y."/>
            <person name="Nelson W."/>
            <person name="Farmer A.D."/>
            <person name="Gaur P.M."/>
            <person name="Soderlund C."/>
            <person name="Penmetsa R.V."/>
            <person name="Xu C."/>
            <person name="Bharti A.K."/>
            <person name="He W."/>
            <person name="Winter P."/>
            <person name="Zhao S."/>
            <person name="Hane J.K."/>
            <person name="Carrasquilla-Garcia N."/>
            <person name="Condie J.A."/>
            <person name="Upadhyaya H.D."/>
            <person name="Luo M.C."/>
            <person name="Thudi M."/>
            <person name="Gowda C.L."/>
            <person name="Singh N.P."/>
            <person name="Lichtenzveig J."/>
            <person name="Gali K.K."/>
            <person name="Rubio J."/>
            <person name="Nadarajan N."/>
            <person name="Dolezel J."/>
            <person name="Bansal K.C."/>
            <person name="Xu X."/>
            <person name="Edwards D."/>
            <person name="Zhang G."/>
            <person name="Kahl G."/>
            <person name="Gil J."/>
            <person name="Singh K.B."/>
            <person name="Datta S.K."/>
            <person name="Jackson S.A."/>
            <person name="Wang J."/>
            <person name="Cook D.R."/>
        </authorList>
    </citation>
    <scope>NUCLEOTIDE SEQUENCE [LARGE SCALE GENOMIC DNA]</scope>
    <source>
        <strain evidence="8">cv. CDC Frontier</strain>
    </source>
</reference>
<feature type="transmembrane region" description="Helical" evidence="6">
    <location>
        <begin position="241"/>
        <end position="260"/>
    </location>
</feature>
<keyword evidence="4 6" id="KW-1133">Transmembrane helix</keyword>
<accession>A0A1S2XKT5</accession>
<dbReference type="STRING" id="3827.A0A1S2XKT5"/>
<evidence type="ECO:0000313" key="8">
    <source>
        <dbReference type="Proteomes" id="UP000087171"/>
    </source>
</evidence>
<dbReference type="Proteomes" id="UP000087171">
    <property type="component" value="Chromosome Ca2"/>
</dbReference>
<dbReference type="PANTHER" id="PTHR11132">
    <property type="entry name" value="SOLUTE CARRIER FAMILY 35"/>
    <property type="match status" value="1"/>
</dbReference>
<dbReference type="RefSeq" id="XP_004490170.1">
    <property type="nucleotide sequence ID" value="XM_004490113.3"/>
</dbReference>
<feature type="transmembrane region" description="Helical" evidence="6">
    <location>
        <begin position="129"/>
        <end position="149"/>
    </location>
</feature>
<keyword evidence="3 6" id="KW-0812">Transmembrane</keyword>
<evidence type="ECO:0000256" key="4">
    <source>
        <dbReference type="ARBA" id="ARBA00022989"/>
    </source>
</evidence>
<evidence type="ECO:0000256" key="1">
    <source>
        <dbReference type="ARBA" id="ARBA00004141"/>
    </source>
</evidence>
<feature type="transmembrane region" description="Helical" evidence="6">
    <location>
        <begin position="311"/>
        <end position="328"/>
    </location>
</feature>
<evidence type="ECO:0000259" key="7">
    <source>
        <dbReference type="Pfam" id="PF03151"/>
    </source>
</evidence>
<feature type="domain" description="Sugar phosphate transporter" evidence="7">
    <location>
        <begin position="99"/>
        <end position="386"/>
    </location>
</feature>
<keyword evidence="8" id="KW-1185">Reference proteome</keyword>
<evidence type="ECO:0000256" key="3">
    <source>
        <dbReference type="ARBA" id="ARBA00022692"/>
    </source>
</evidence>
<dbReference type="InterPro" id="IPR050186">
    <property type="entry name" value="TPT_transporter"/>
</dbReference>
<protein>
    <submittedName>
        <fullName evidence="9">Triose phosphate/phosphate translocator, chloroplastic-like</fullName>
    </submittedName>
</protein>
<dbReference type="Pfam" id="PF03151">
    <property type="entry name" value="TPT"/>
    <property type="match status" value="1"/>
</dbReference>
<dbReference type="OrthoDB" id="6418713at2759"/>
<proteinExistence type="predicted"/>
<dbReference type="KEGG" id="cam:101504869"/>
<keyword evidence="5 6" id="KW-0472">Membrane</keyword>
<feature type="transmembrane region" description="Helical" evidence="6">
    <location>
        <begin position="349"/>
        <end position="365"/>
    </location>
</feature>
<dbReference type="AlphaFoldDB" id="A0A1S2XKT5"/>
<dbReference type="GO" id="GO:0015605">
    <property type="term" value="F:organophosphate ester transmembrane transporter activity"/>
    <property type="evidence" value="ECO:0007669"/>
    <property type="project" value="UniProtKB-ARBA"/>
</dbReference>
<dbReference type="InterPro" id="IPR004853">
    <property type="entry name" value="Sugar_P_trans_dom"/>
</dbReference>
<dbReference type="eggNOG" id="KOG1441">
    <property type="taxonomic scope" value="Eukaryota"/>
</dbReference>
<organism evidence="8 9">
    <name type="scientific">Cicer arietinum</name>
    <name type="common">Chickpea</name>
    <name type="synonym">Garbanzo</name>
    <dbReference type="NCBI Taxonomy" id="3827"/>
    <lineage>
        <taxon>Eukaryota</taxon>
        <taxon>Viridiplantae</taxon>
        <taxon>Streptophyta</taxon>
        <taxon>Embryophyta</taxon>
        <taxon>Tracheophyta</taxon>
        <taxon>Spermatophyta</taxon>
        <taxon>Magnoliopsida</taxon>
        <taxon>eudicotyledons</taxon>
        <taxon>Gunneridae</taxon>
        <taxon>Pentapetalae</taxon>
        <taxon>rosids</taxon>
        <taxon>fabids</taxon>
        <taxon>Fabales</taxon>
        <taxon>Fabaceae</taxon>
        <taxon>Papilionoideae</taxon>
        <taxon>50 kb inversion clade</taxon>
        <taxon>NPAAA clade</taxon>
        <taxon>Hologalegina</taxon>
        <taxon>IRL clade</taxon>
        <taxon>Cicereae</taxon>
        <taxon>Cicer</taxon>
    </lineage>
</organism>
<dbReference type="NCBIfam" id="TIGR00817">
    <property type="entry name" value="tpt"/>
    <property type="match status" value="1"/>
</dbReference>